<dbReference type="EMBL" id="AKCU01000259">
    <property type="protein sequence ID" value="EKV16050.1"/>
    <property type="molecule type" value="Genomic_DNA"/>
</dbReference>
<accession>K9G204</accession>
<dbReference type="HOGENOM" id="CLU_3279666_0_0_1"/>
<dbReference type="AlphaFoldDB" id="K9G204"/>
<dbReference type="OrthoDB" id="5979581at2759"/>
<dbReference type="VEuPathDB" id="FungiDB:PDIP_37840"/>
<dbReference type="KEGG" id="pdp:PDIP_37840"/>
<dbReference type="Proteomes" id="UP000009886">
    <property type="component" value="Unassembled WGS sequence"/>
</dbReference>
<evidence type="ECO:0000313" key="1">
    <source>
        <dbReference type="EMBL" id="EKV16050.1"/>
    </source>
</evidence>
<comment type="caution">
    <text evidence="1">The sequence shown here is derived from an EMBL/GenBank/DDBJ whole genome shotgun (WGS) entry which is preliminary data.</text>
</comment>
<name>K9G204_PEND1</name>
<sequence>MEHIEASFSRLLPLEVTRAPSGGLTLAIAYIHSRGYIHGDE</sequence>
<evidence type="ECO:0000313" key="2">
    <source>
        <dbReference type="Proteomes" id="UP000009886"/>
    </source>
</evidence>
<proteinExistence type="predicted"/>
<organism evidence="1 2">
    <name type="scientific">Penicillium digitatum (strain Pd1 / CECT 20795)</name>
    <name type="common">Green mold</name>
    <dbReference type="NCBI Taxonomy" id="1170230"/>
    <lineage>
        <taxon>Eukaryota</taxon>
        <taxon>Fungi</taxon>
        <taxon>Dikarya</taxon>
        <taxon>Ascomycota</taxon>
        <taxon>Pezizomycotina</taxon>
        <taxon>Eurotiomycetes</taxon>
        <taxon>Eurotiomycetidae</taxon>
        <taxon>Eurotiales</taxon>
        <taxon>Aspergillaceae</taxon>
        <taxon>Penicillium</taxon>
    </lineage>
</organism>
<protein>
    <submittedName>
        <fullName evidence="1">Uncharacterized protein</fullName>
    </submittedName>
</protein>
<gene>
    <name evidence="1" type="ORF">PDIP_37840</name>
</gene>
<reference evidence="2" key="1">
    <citation type="journal article" date="2012" name="BMC Genomics">
        <title>Genome sequence of the necrotrophic fungus Penicillium digitatum, the main postharvest pathogen of citrus.</title>
        <authorList>
            <person name="Marcet-Houben M."/>
            <person name="Ballester A.-R."/>
            <person name="de la Fuente B."/>
            <person name="Harries E."/>
            <person name="Marcos J.F."/>
            <person name="Gonzalez-Candelas L."/>
            <person name="Gabaldon T."/>
        </authorList>
    </citation>
    <scope>NUCLEOTIDE SEQUENCE [LARGE SCALE GENOMIC DNA]</scope>
    <source>
        <strain evidence="2">Pd1 / CECT 20795</strain>
    </source>
</reference>